<accession>A0A951UGM0</accession>
<dbReference type="EMBL" id="JAHHHN010000008">
    <property type="protein sequence ID" value="MBW4562488.1"/>
    <property type="molecule type" value="Genomic_DNA"/>
</dbReference>
<sequence length="50" mass="5920">MEKLINITRTLAVDLRSLTNTIMVRQITSIINKFIYVEFCQQTKLDRECD</sequence>
<name>A0A951UGM0_9NOST</name>
<gene>
    <name evidence="1" type="ORF">KME32_15315</name>
</gene>
<dbReference type="Proteomes" id="UP000715781">
    <property type="component" value="Unassembled WGS sequence"/>
</dbReference>
<comment type="caution">
    <text evidence="1">The sequence shown here is derived from an EMBL/GenBank/DDBJ whole genome shotgun (WGS) entry which is preliminary data.</text>
</comment>
<reference evidence="1" key="2">
    <citation type="journal article" date="2022" name="Microbiol. Resour. Announc.">
        <title>Metagenome Sequencing to Explore Phylogenomics of Terrestrial Cyanobacteria.</title>
        <authorList>
            <person name="Ward R.D."/>
            <person name="Stajich J.E."/>
            <person name="Johansen J.R."/>
            <person name="Huntemann M."/>
            <person name="Clum A."/>
            <person name="Foster B."/>
            <person name="Foster B."/>
            <person name="Roux S."/>
            <person name="Palaniappan K."/>
            <person name="Varghese N."/>
            <person name="Mukherjee S."/>
            <person name="Reddy T.B.K."/>
            <person name="Daum C."/>
            <person name="Copeland A."/>
            <person name="Chen I.A."/>
            <person name="Ivanova N.N."/>
            <person name="Kyrpides N.C."/>
            <person name="Shapiro N."/>
            <person name="Eloe-Fadrosh E.A."/>
            <person name="Pietrasiak N."/>
        </authorList>
    </citation>
    <scope>NUCLEOTIDE SEQUENCE</scope>
    <source>
        <strain evidence="1">JT2-VF2</strain>
    </source>
</reference>
<evidence type="ECO:0000313" key="1">
    <source>
        <dbReference type="EMBL" id="MBW4562488.1"/>
    </source>
</evidence>
<dbReference type="AlphaFoldDB" id="A0A951UGM0"/>
<proteinExistence type="predicted"/>
<reference evidence="1" key="1">
    <citation type="submission" date="2021-05" db="EMBL/GenBank/DDBJ databases">
        <authorList>
            <person name="Pietrasiak N."/>
            <person name="Ward R."/>
            <person name="Stajich J.E."/>
            <person name="Kurbessoian T."/>
        </authorList>
    </citation>
    <scope>NUCLEOTIDE SEQUENCE</scope>
    <source>
        <strain evidence="1">JT2-VF2</strain>
    </source>
</reference>
<evidence type="ECO:0000313" key="2">
    <source>
        <dbReference type="Proteomes" id="UP000715781"/>
    </source>
</evidence>
<organism evidence="1 2">
    <name type="scientific">Mojavia pulchra JT2-VF2</name>
    <dbReference type="NCBI Taxonomy" id="287848"/>
    <lineage>
        <taxon>Bacteria</taxon>
        <taxon>Bacillati</taxon>
        <taxon>Cyanobacteriota</taxon>
        <taxon>Cyanophyceae</taxon>
        <taxon>Nostocales</taxon>
        <taxon>Nostocaceae</taxon>
    </lineage>
</organism>
<protein>
    <submittedName>
        <fullName evidence="1">Uncharacterized protein</fullName>
    </submittedName>
</protein>